<dbReference type="AlphaFoldDB" id="A0A453ANW3"/>
<protein>
    <submittedName>
        <fullName evidence="1">Uncharacterized protein</fullName>
    </submittedName>
</protein>
<proteinExistence type="predicted"/>
<sequence length="36" mass="4119">FTIPSSKSNAHHTCTFPRHCPSFLQCRLTCLNYGLH</sequence>
<dbReference type="Proteomes" id="UP000015105">
    <property type="component" value="Chromosome 2D"/>
</dbReference>
<reference evidence="2" key="1">
    <citation type="journal article" date="2014" name="Science">
        <title>Ancient hybridizations among the ancestral genomes of bread wheat.</title>
        <authorList>
            <consortium name="International Wheat Genome Sequencing Consortium,"/>
            <person name="Marcussen T."/>
            <person name="Sandve S.R."/>
            <person name="Heier L."/>
            <person name="Spannagl M."/>
            <person name="Pfeifer M."/>
            <person name="Jakobsen K.S."/>
            <person name="Wulff B.B."/>
            <person name="Steuernagel B."/>
            <person name="Mayer K.F."/>
            <person name="Olsen O.A."/>
        </authorList>
    </citation>
    <scope>NUCLEOTIDE SEQUENCE [LARGE SCALE GENOMIC DNA]</scope>
    <source>
        <strain evidence="2">cv. AL8/78</strain>
    </source>
</reference>
<reference evidence="1" key="3">
    <citation type="journal article" date="2017" name="Nature">
        <title>Genome sequence of the progenitor of the wheat D genome Aegilops tauschii.</title>
        <authorList>
            <person name="Luo M.C."/>
            <person name="Gu Y.Q."/>
            <person name="Puiu D."/>
            <person name="Wang H."/>
            <person name="Twardziok S.O."/>
            <person name="Deal K.R."/>
            <person name="Huo N."/>
            <person name="Zhu T."/>
            <person name="Wang L."/>
            <person name="Wang Y."/>
            <person name="McGuire P.E."/>
            <person name="Liu S."/>
            <person name="Long H."/>
            <person name="Ramasamy R.K."/>
            <person name="Rodriguez J.C."/>
            <person name="Van S.L."/>
            <person name="Yuan L."/>
            <person name="Wang Z."/>
            <person name="Xia Z."/>
            <person name="Xiao L."/>
            <person name="Anderson O.D."/>
            <person name="Ouyang S."/>
            <person name="Liang Y."/>
            <person name="Zimin A.V."/>
            <person name="Pertea G."/>
            <person name="Qi P."/>
            <person name="Bennetzen J.L."/>
            <person name="Dai X."/>
            <person name="Dawson M.W."/>
            <person name="Muller H.G."/>
            <person name="Kugler K."/>
            <person name="Rivarola-Duarte L."/>
            <person name="Spannagl M."/>
            <person name="Mayer K.F.X."/>
            <person name="Lu F.H."/>
            <person name="Bevan M.W."/>
            <person name="Leroy P."/>
            <person name="Li P."/>
            <person name="You F.M."/>
            <person name="Sun Q."/>
            <person name="Liu Z."/>
            <person name="Lyons E."/>
            <person name="Wicker T."/>
            <person name="Salzberg S.L."/>
            <person name="Devos K.M."/>
            <person name="Dvorak J."/>
        </authorList>
    </citation>
    <scope>NUCLEOTIDE SEQUENCE [LARGE SCALE GENOMIC DNA]</scope>
    <source>
        <strain evidence="1">cv. AL8/78</strain>
    </source>
</reference>
<name>A0A453ANW3_AEGTS</name>
<reference evidence="1" key="5">
    <citation type="journal article" date="2021" name="G3 (Bethesda)">
        <title>Aegilops tauschii genome assembly Aet v5.0 features greater sequence contiguity and improved annotation.</title>
        <authorList>
            <person name="Wang L."/>
            <person name="Zhu T."/>
            <person name="Rodriguez J.C."/>
            <person name="Deal K.R."/>
            <person name="Dubcovsky J."/>
            <person name="McGuire P.E."/>
            <person name="Lux T."/>
            <person name="Spannagl M."/>
            <person name="Mayer K.F.X."/>
            <person name="Baldrich P."/>
            <person name="Meyers B.C."/>
            <person name="Huo N."/>
            <person name="Gu Y.Q."/>
            <person name="Zhou H."/>
            <person name="Devos K.M."/>
            <person name="Bennetzen J.L."/>
            <person name="Unver T."/>
            <person name="Budak H."/>
            <person name="Gulick P.J."/>
            <person name="Galiba G."/>
            <person name="Kalapos B."/>
            <person name="Nelson D.R."/>
            <person name="Li P."/>
            <person name="You F.M."/>
            <person name="Luo M.C."/>
            <person name="Dvorak J."/>
        </authorList>
    </citation>
    <scope>NUCLEOTIDE SEQUENCE [LARGE SCALE GENOMIC DNA]</scope>
    <source>
        <strain evidence="1">cv. AL8/78</strain>
    </source>
</reference>
<dbReference type="Gramene" id="AET2Gv20211200.7">
    <property type="protein sequence ID" value="AET2Gv20211200.7"/>
    <property type="gene ID" value="AET2Gv20211200"/>
</dbReference>
<dbReference type="EnsemblPlants" id="AET2Gv20211200.7">
    <property type="protein sequence ID" value="AET2Gv20211200.7"/>
    <property type="gene ID" value="AET2Gv20211200"/>
</dbReference>
<evidence type="ECO:0000313" key="2">
    <source>
        <dbReference type="Proteomes" id="UP000015105"/>
    </source>
</evidence>
<keyword evidence="2" id="KW-1185">Reference proteome</keyword>
<reference evidence="1" key="4">
    <citation type="submission" date="2019-03" db="UniProtKB">
        <authorList>
            <consortium name="EnsemblPlants"/>
        </authorList>
    </citation>
    <scope>IDENTIFICATION</scope>
</reference>
<organism evidence="1 2">
    <name type="scientific">Aegilops tauschii subsp. strangulata</name>
    <name type="common">Goatgrass</name>
    <dbReference type="NCBI Taxonomy" id="200361"/>
    <lineage>
        <taxon>Eukaryota</taxon>
        <taxon>Viridiplantae</taxon>
        <taxon>Streptophyta</taxon>
        <taxon>Embryophyta</taxon>
        <taxon>Tracheophyta</taxon>
        <taxon>Spermatophyta</taxon>
        <taxon>Magnoliopsida</taxon>
        <taxon>Liliopsida</taxon>
        <taxon>Poales</taxon>
        <taxon>Poaceae</taxon>
        <taxon>BOP clade</taxon>
        <taxon>Pooideae</taxon>
        <taxon>Triticodae</taxon>
        <taxon>Triticeae</taxon>
        <taxon>Triticinae</taxon>
        <taxon>Aegilops</taxon>
    </lineage>
</organism>
<reference evidence="2" key="2">
    <citation type="journal article" date="2017" name="Nat. Plants">
        <title>The Aegilops tauschii genome reveals multiple impacts of transposons.</title>
        <authorList>
            <person name="Zhao G."/>
            <person name="Zou C."/>
            <person name="Li K."/>
            <person name="Wang K."/>
            <person name="Li T."/>
            <person name="Gao L."/>
            <person name="Zhang X."/>
            <person name="Wang H."/>
            <person name="Yang Z."/>
            <person name="Liu X."/>
            <person name="Jiang W."/>
            <person name="Mao L."/>
            <person name="Kong X."/>
            <person name="Jiao Y."/>
            <person name="Jia J."/>
        </authorList>
    </citation>
    <scope>NUCLEOTIDE SEQUENCE [LARGE SCALE GENOMIC DNA]</scope>
    <source>
        <strain evidence="2">cv. AL8/78</strain>
    </source>
</reference>
<evidence type="ECO:0000313" key="1">
    <source>
        <dbReference type="EnsemblPlants" id="AET2Gv20211200.7"/>
    </source>
</evidence>
<accession>A0A453ANW3</accession>